<organism evidence="1 2">
    <name type="scientific">Sphagnum jensenii</name>
    <dbReference type="NCBI Taxonomy" id="128206"/>
    <lineage>
        <taxon>Eukaryota</taxon>
        <taxon>Viridiplantae</taxon>
        <taxon>Streptophyta</taxon>
        <taxon>Embryophyta</taxon>
        <taxon>Bryophyta</taxon>
        <taxon>Sphagnophytina</taxon>
        <taxon>Sphagnopsida</taxon>
        <taxon>Sphagnales</taxon>
        <taxon>Sphagnaceae</taxon>
        <taxon>Sphagnum</taxon>
    </lineage>
</organism>
<evidence type="ECO:0000313" key="2">
    <source>
        <dbReference type="Proteomes" id="UP001497444"/>
    </source>
</evidence>
<gene>
    <name evidence="1" type="ORF">CSSPJE1EN1_LOCUS20150</name>
</gene>
<dbReference type="SUPFAM" id="SSF103511">
    <property type="entry name" value="Chlorophyll a-b binding protein"/>
    <property type="match status" value="1"/>
</dbReference>
<keyword evidence="2" id="KW-1185">Reference proteome</keyword>
<dbReference type="Proteomes" id="UP001497444">
    <property type="component" value="Chromosome 6"/>
</dbReference>
<accession>A0ABP0X6D9</accession>
<protein>
    <submittedName>
        <fullName evidence="1">Uncharacterized protein</fullName>
    </submittedName>
</protein>
<reference evidence="1" key="1">
    <citation type="submission" date="2024-02" db="EMBL/GenBank/DDBJ databases">
        <authorList>
            <consortium name="ELIXIR-Norway"/>
            <consortium name="Elixir Norway"/>
        </authorList>
    </citation>
    <scope>NUCLEOTIDE SEQUENCE</scope>
</reference>
<evidence type="ECO:0000313" key="1">
    <source>
        <dbReference type="EMBL" id="CAK9274672.1"/>
    </source>
</evidence>
<sequence>MFISSSAAAAAAGIHVIGCMRLRDVGVIQTFALFGSKPASKPKTTTGKVVKEKTVDGIFGTSGGIGFTKANELFVGRVAMFGFAGFKSALGLNEKGRLHMCGVNQNEN</sequence>
<dbReference type="EMBL" id="OZ020101">
    <property type="protein sequence ID" value="CAK9274672.1"/>
    <property type="molecule type" value="Genomic_DNA"/>
</dbReference>
<proteinExistence type="predicted"/>
<name>A0ABP0X6D9_9BRYO</name>